<dbReference type="GO" id="GO:0009977">
    <property type="term" value="F:proton motive force dependent protein transmembrane transporter activity"/>
    <property type="evidence" value="ECO:0007669"/>
    <property type="project" value="TreeGrafter"/>
</dbReference>
<dbReference type="OrthoDB" id="9777044at2"/>
<keyword evidence="5" id="KW-0813">Transport</keyword>
<dbReference type="GO" id="GO:0033281">
    <property type="term" value="C:TAT protein transport complex"/>
    <property type="evidence" value="ECO:0007669"/>
    <property type="project" value="UniProtKB-UniRule"/>
</dbReference>
<feature type="transmembrane region" description="Helical" evidence="5">
    <location>
        <begin position="106"/>
        <end position="126"/>
    </location>
</feature>
<evidence type="ECO:0000256" key="5">
    <source>
        <dbReference type="HAMAP-Rule" id="MF_00902"/>
    </source>
</evidence>
<dbReference type="GO" id="GO:0065002">
    <property type="term" value="P:intracellular protein transmembrane transport"/>
    <property type="evidence" value="ECO:0007669"/>
    <property type="project" value="TreeGrafter"/>
</dbReference>
<comment type="similarity">
    <text evidence="5">Belongs to the TatC family.</text>
</comment>
<dbReference type="InterPro" id="IPR002033">
    <property type="entry name" value="TatC"/>
</dbReference>
<evidence type="ECO:0000256" key="3">
    <source>
        <dbReference type="ARBA" id="ARBA00022989"/>
    </source>
</evidence>
<keyword evidence="3 5" id="KW-1133">Transmembrane helix</keyword>
<feature type="transmembrane region" description="Helical" evidence="5">
    <location>
        <begin position="158"/>
        <end position="180"/>
    </location>
</feature>
<evidence type="ECO:0000256" key="1">
    <source>
        <dbReference type="ARBA" id="ARBA00004141"/>
    </source>
</evidence>
<evidence type="ECO:0000256" key="2">
    <source>
        <dbReference type="ARBA" id="ARBA00022692"/>
    </source>
</evidence>
<dbReference type="PANTHER" id="PTHR30371">
    <property type="entry name" value="SEC-INDEPENDENT PROTEIN TRANSLOCASE PROTEIN TATC"/>
    <property type="match status" value="1"/>
</dbReference>
<evidence type="ECO:0000256" key="4">
    <source>
        <dbReference type="ARBA" id="ARBA00023136"/>
    </source>
</evidence>
<keyword evidence="5" id="KW-0811">Translocation</keyword>
<dbReference type="PANTHER" id="PTHR30371:SF0">
    <property type="entry name" value="SEC-INDEPENDENT PROTEIN TRANSLOCASE PROTEIN TATC, CHLOROPLASTIC-RELATED"/>
    <property type="match status" value="1"/>
</dbReference>
<feature type="transmembrane region" description="Helical" evidence="5">
    <location>
        <begin position="192"/>
        <end position="207"/>
    </location>
</feature>
<feature type="transmembrane region" description="Helical" evidence="5">
    <location>
        <begin position="64"/>
        <end position="85"/>
    </location>
</feature>
<keyword evidence="6" id="KW-0175">Coiled coil</keyword>
<organism evidence="7 8">
    <name type="scientific">Ureibacillus yapensis</name>
    <dbReference type="NCBI Taxonomy" id="2304605"/>
    <lineage>
        <taxon>Bacteria</taxon>
        <taxon>Bacillati</taxon>
        <taxon>Bacillota</taxon>
        <taxon>Bacilli</taxon>
        <taxon>Bacillales</taxon>
        <taxon>Caryophanaceae</taxon>
        <taxon>Ureibacillus</taxon>
    </lineage>
</organism>
<dbReference type="RefSeq" id="WP_118877554.1">
    <property type="nucleotide sequence ID" value="NZ_QWEI01000013.1"/>
</dbReference>
<name>A0A396S9Q1_9BACL</name>
<accession>A0A396S9Q1</accession>
<dbReference type="AlphaFoldDB" id="A0A396S9Q1"/>
<dbReference type="Pfam" id="PF00902">
    <property type="entry name" value="TatC"/>
    <property type="match status" value="1"/>
</dbReference>
<dbReference type="GO" id="GO:0043953">
    <property type="term" value="P:protein transport by the Tat complex"/>
    <property type="evidence" value="ECO:0007669"/>
    <property type="project" value="UniProtKB-UniRule"/>
</dbReference>
<sequence>MNPKELTVIEHIEELRKRLLLCAVFFVLALIVSFYLAKPIIKYIQYGEQAQQLTLNAFNVGDPLTVYLEVTFIVAFIITSPLILYQLWAFITPGLHETERKATLKYIPYAFVLFIVGLAFGYYILFPNVMNFMMNLSNELDIQQTIGINEYFGFLFKLVVPFGLIFELPVVTLFLARIGILDPSLMVKFRKYSYFVLFVVAVLVAPPDLISYILISIPLFVLYEISIFIARIGYKKYQAAEAIRIQEEKEQEQKNQVEELLAEQQRQIEEMTKQN</sequence>
<evidence type="ECO:0000313" key="7">
    <source>
        <dbReference type="EMBL" id="RHW32377.1"/>
    </source>
</evidence>
<evidence type="ECO:0000313" key="8">
    <source>
        <dbReference type="Proteomes" id="UP000265692"/>
    </source>
</evidence>
<keyword evidence="2 5" id="KW-0812">Transmembrane</keyword>
<comment type="subunit">
    <text evidence="5">Forms a complex with TatA.</text>
</comment>
<comment type="subcellular location">
    <subcellularLocation>
        <location evidence="5">Cell membrane</location>
        <topology evidence="5">Multi-pass membrane protein</topology>
    </subcellularLocation>
    <subcellularLocation>
        <location evidence="1">Membrane</location>
        <topology evidence="1">Multi-pass membrane protein</topology>
    </subcellularLocation>
</comment>
<evidence type="ECO:0000256" key="6">
    <source>
        <dbReference type="SAM" id="Coils"/>
    </source>
</evidence>
<comment type="caution">
    <text evidence="5">Lacks conserved residue(s) required for the propagation of feature annotation.</text>
</comment>
<dbReference type="PRINTS" id="PR01840">
    <property type="entry name" value="TATCFAMILY"/>
</dbReference>
<gene>
    <name evidence="5 7" type="primary">tatC</name>
    <name evidence="7" type="ORF">D1B33_16715</name>
</gene>
<protein>
    <recommendedName>
        <fullName evidence="5">Sec-independent protein translocase protein TatC</fullName>
    </recommendedName>
</protein>
<keyword evidence="5" id="KW-0653">Protein transport</keyword>
<dbReference type="InterPro" id="IPR019820">
    <property type="entry name" value="Sec-indep_translocase_CS"/>
</dbReference>
<comment type="function">
    <text evidence="5">Part of the twin-arginine translocation (Tat) system that transports large folded proteins containing a characteristic twin-arginine motif in their signal peptide across membranes.</text>
</comment>
<keyword evidence="4 5" id="KW-0472">Membrane</keyword>
<dbReference type="NCBIfam" id="TIGR00945">
    <property type="entry name" value="tatC"/>
    <property type="match status" value="1"/>
</dbReference>
<feature type="coiled-coil region" evidence="6">
    <location>
        <begin position="240"/>
        <end position="274"/>
    </location>
</feature>
<dbReference type="HAMAP" id="MF_00902">
    <property type="entry name" value="TatC"/>
    <property type="match status" value="1"/>
</dbReference>
<dbReference type="Proteomes" id="UP000265692">
    <property type="component" value="Unassembled WGS sequence"/>
</dbReference>
<comment type="caution">
    <text evidence="7">The sequence shown here is derived from an EMBL/GenBank/DDBJ whole genome shotgun (WGS) entry which is preliminary data.</text>
</comment>
<keyword evidence="5" id="KW-1003">Cell membrane</keyword>
<dbReference type="EMBL" id="QWEI01000013">
    <property type="protein sequence ID" value="RHW32377.1"/>
    <property type="molecule type" value="Genomic_DNA"/>
</dbReference>
<dbReference type="PROSITE" id="PS01218">
    <property type="entry name" value="TATC"/>
    <property type="match status" value="1"/>
</dbReference>
<feature type="transmembrane region" description="Helical" evidence="5">
    <location>
        <begin position="19"/>
        <end position="37"/>
    </location>
</feature>
<reference evidence="7 8" key="1">
    <citation type="submission" date="2018-08" db="EMBL/GenBank/DDBJ databases">
        <title>Lysinibacillus sp. YLB-03 draft genome sequence.</title>
        <authorList>
            <person name="Yu L."/>
        </authorList>
    </citation>
    <scope>NUCLEOTIDE SEQUENCE [LARGE SCALE GENOMIC DNA]</scope>
    <source>
        <strain evidence="7 8">YLB-03</strain>
    </source>
</reference>
<proteinExistence type="inferred from homology"/>
<keyword evidence="8" id="KW-1185">Reference proteome</keyword>